<dbReference type="Pfam" id="PF12937">
    <property type="entry name" value="F-box-like"/>
    <property type="match status" value="1"/>
</dbReference>
<dbReference type="InterPro" id="IPR001810">
    <property type="entry name" value="F-box_dom"/>
</dbReference>
<evidence type="ECO:0000313" key="3">
    <source>
        <dbReference type="Proteomes" id="UP001054889"/>
    </source>
</evidence>
<keyword evidence="3" id="KW-1185">Reference proteome</keyword>
<accession>A0AAV5BZ49</accession>
<dbReference type="FunFam" id="1.20.1280.50:FF:000037">
    <property type="entry name" value="F-box protein SKIP19"/>
    <property type="match status" value="1"/>
</dbReference>
<sequence>MASSSPPPPDWADLQEDALMTVFERLSTWDLLMGASVVCHSWLRLATGEPRLWRRVDLTVGEPSKLYTL</sequence>
<reference evidence="2" key="2">
    <citation type="submission" date="2021-12" db="EMBL/GenBank/DDBJ databases">
        <title>Resequencing data analysis of finger millet.</title>
        <authorList>
            <person name="Hatakeyama M."/>
            <person name="Aluri S."/>
            <person name="Balachadran M.T."/>
            <person name="Sivarajan S.R."/>
            <person name="Poveda L."/>
            <person name="Shimizu-Inatsugi R."/>
            <person name="Schlapbach R."/>
            <person name="Sreeman S.M."/>
            <person name="Shimizu K.K."/>
        </authorList>
    </citation>
    <scope>NUCLEOTIDE SEQUENCE</scope>
</reference>
<dbReference type="Proteomes" id="UP001054889">
    <property type="component" value="Unassembled WGS sequence"/>
</dbReference>
<reference evidence="2" key="1">
    <citation type="journal article" date="2018" name="DNA Res.">
        <title>Multiple hybrid de novo genome assembly of finger millet, an orphan allotetraploid crop.</title>
        <authorList>
            <person name="Hatakeyama M."/>
            <person name="Aluri S."/>
            <person name="Balachadran M.T."/>
            <person name="Sivarajan S.R."/>
            <person name="Patrignani A."/>
            <person name="Gruter S."/>
            <person name="Poveda L."/>
            <person name="Shimizu-Inatsugi R."/>
            <person name="Baeten J."/>
            <person name="Francoijs K.J."/>
            <person name="Nataraja K.N."/>
            <person name="Reddy Y.A.N."/>
            <person name="Phadnis S."/>
            <person name="Ravikumar R.L."/>
            <person name="Schlapbach R."/>
            <person name="Sreeman S.M."/>
            <person name="Shimizu K.K."/>
        </authorList>
    </citation>
    <scope>NUCLEOTIDE SEQUENCE</scope>
</reference>
<gene>
    <name evidence="2" type="primary">ga07359</name>
    <name evidence="2" type="ORF">PR202_ga07359</name>
</gene>
<comment type="caution">
    <text evidence="2">The sequence shown here is derived from an EMBL/GenBank/DDBJ whole genome shotgun (WGS) entry which is preliminary data.</text>
</comment>
<evidence type="ECO:0000313" key="2">
    <source>
        <dbReference type="EMBL" id="GJM91024.1"/>
    </source>
</evidence>
<dbReference type="Gene3D" id="1.20.1280.50">
    <property type="match status" value="1"/>
</dbReference>
<proteinExistence type="predicted"/>
<evidence type="ECO:0000259" key="1">
    <source>
        <dbReference type="Pfam" id="PF12937"/>
    </source>
</evidence>
<name>A0AAV5BZ49_ELECO</name>
<dbReference type="PANTHER" id="PTHR38926">
    <property type="entry name" value="F-BOX DOMAIN CONTAINING PROTEIN, EXPRESSED"/>
    <property type="match status" value="1"/>
</dbReference>
<protein>
    <recommendedName>
        <fullName evidence="1">F-box domain-containing protein</fullName>
    </recommendedName>
</protein>
<dbReference type="PANTHER" id="PTHR38926:SF2">
    <property type="entry name" value="F-BOX_LRR-REPEAT PROTEIN 21-RELATED"/>
    <property type="match status" value="1"/>
</dbReference>
<dbReference type="AlphaFoldDB" id="A0AAV5BZ49"/>
<organism evidence="2 3">
    <name type="scientific">Eleusine coracana subsp. coracana</name>
    <dbReference type="NCBI Taxonomy" id="191504"/>
    <lineage>
        <taxon>Eukaryota</taxon>
        <taxon>Viridiplantae</taxon>
        <taxon>Streptophyta</taxon>
        <taxon>Embryophyta</taxon>
        <taxon>Tracheophyta</taxon>
        <taxon>Spermatophyta</taxon>
        <taxon>Magnoliopsida</taxon>
        <taxon>Liliopsida</taxon>
        <taxon>Poales</taxon>
        <taxon>Poaceae</taxon>
        <taxon>PACMAD clade</taxon>
        <taxon>Chloridoideae</taxon>
        <taxon>Cynodonteae</taxon>
        <taxon>Eleusininae</taxon>
        <taxon>Eleusine</taxon>
    </lineage>
</organism>
<feature type="domain" description="F-box" evidence="1">
    <location>
        <begin position="16"/>
        <end position="58"/>
    </location>
</feature>
<dbReference type="EMBL" id="BQKI01000003">
    <property type="protein sequence ID" value="GJM91024.1"/>
    <property type="molecule type" value="Genomic_DNA"/>
</dbReference>
<dbReference type="SUPFAM" id="SSF81383">
    <property type="entry name" value="F-box domain"/>
    <property type="match status" value="1"/>
</dbReference>
<dbReference type="InterPro" id="IPR036047">
    <property type="entry name" value="F-box-like_dom_sf"/>
</dbReference>